<keyword evidence="1" id="KW-0472">Membrane</keyword>
<dbReference type="OrthoDB" id="3034003at2759"/>
<dbReference type="GeneID" id="19242894"/>
<sequence>MAYGTAPRSDLGFSRSCEDILPRQCPGTTVQINYSDNGTTFTAEIPDEDYDTRIPKSLATLYQSGLAGQAQTVSSFFDIQWRHYSYAVHRASSTGSRYLVGTYRQLTSVLLNDALEPIEGLIVDTQSGGVGFRNHTVPQGLTFGADWTEDILFIEPETACVDTNLTLEFMIFPFENRGSSIVNLSLVDQGGFVNLNRTYPRIELTDTQTDPKLKERAYKAAWQTNALTMVYLNVTRPSPNSFSYLKSEIERHFPLSTRVGSYDSFTTSDRWGVLIDAPWAYSNGSVFNTSRSSFDDPATFYSNPFNINLGNFSDINLICQGAGANDLANITNIGAACGLVFGAARRKDGSESLIFEPESWWTQPLYSCASATKAVIKTVQFRYNSTSQYDLKALQILNITDKVYKKENNTPLWGVENPNMTLGSVTPLWGLISPEHENAVNLSTVRSDRLYLPGHPSGGVSSLPGYQNVPGTDGPQSALSSAYSIGSSKDVTNYSGKTNIAIAPTTAKIINLVWTDIAANSLVGTKSWISGSALPPNLAKRDGSLSNNAAVDVPVTVYEHQIRYRWVFAIPAAIVMFLAALIGLAALMFALMGKARPSHIRHYLFQLAPGRILTNFLYPGVCSGNAPTRIWIDQVGRNSVTLYQDLPGATEPQVLSSTLLPKERALTSSCQVEYSRGETGT</sequence>
<protein>
    <submittedName>
        <fullName evidence="2">Uncharacterized protein</fullName>
    </submittedName>
</protein>
<proteinExistence type="predicted"/>
<gene>
    <name evidence="2" type="ORF">EPUS_08016</name>
</gene>
<reference evidence="3" key="1">
    <citation type="journal article" date="2014" name="BMC Genomics">
        <title>Genome characteristics reveal the impact of lichenization on lichen-forming fungus Endocarpon pusillum Hedwig (Verrucariales, Ascomycota).</title>
        <authorList>
            <person name="Wang Y.-Y."/>
            <person name="Liu B."/>
            <person name="Zhang X.-Y."/>
            <person name="Zhou Q.-M."/>
            <person name="Zhang T."/>
            <person name="Li H."/>
            <person name="Yu Y.-F."/>
            <person name="Zhang X.-L."/>
            <person name="Hao X.-Y."/>
            <person name="Wang M."/>
            <person name="Wang L."/>
            <person name="Wei J.-C."/>
        </authorList>
    </citation>
    <scope>NUCLEOTIDE SEQUENCE [LARGE SCALE GENOMIC DNA]</scope>
    <source>
        <strain evidence="3">Z07020 / HMAS-L-300199</strain>
    </source>
</reference>
<dbReference type="EMBL" id="KE721388">
    <property type="protein sequence ID" value="ERF69815.1"/>
    <property type="molecule type" value="Genomic_DNA"/>
</dbReference>
<keyword evidence="1" id="KW-0812">Transmembrane</keyword>
<evidence type="ECO:0000313" key="2">
    <source>
        <dbReference type="EMBL" id="ERF69815.1"/>
    </source>
</evidence>
<evidence type="ECO:0000313" key="3">
    <source>
        <dbReference type="Proteomes" id="UP000019373"/>
    </source>
</evidence>
<evidence type="ECO:0000256" key="1">
    <source>
        <dbReference type="SAM" id="Phobius"/>
    </source>
</evidence>
<dbReference type="RefSeq" id="XP_007804523.1">
    <property type="nucleotide sequence ID" value="XM_007806332.1"/>
</dbReference>
<organism evidence="2 3">
    <name type="scientific">Endocarpon pusillum (strain Z07020 / HMAS-L-300199)</name>
    <name type="common">Lichen-forming fungus</name>
    <dbReference type="NCBI Taxonomy" id="1263415"/>
    <lineage>
        <taxon>Eukaryota</taxon>
        <taxon>Fungi</taxon>
        <taxon>Dikarya</taxon>
        <taxon>Ascomycota</taxon>
        <taxon>Pezizomycotina</taxon>
        <taxon>Eurotiomycetes</taxon>
        <taxon>Chaetothyriomycetidae</taxon>
        <taxon>Verrucariales</taxon>
        <taxon>Verrucariaceae</taxon>
        <taxon>Endocarpon</taxon>
    </lineage>
</organism>
<dbReference type="HOGENOM" id="CLU_009663_0_0_1"/>
<keyword evidence="1" id="KW-1133">Transmembrane helix</keyword>
<keyword evidence="3" id="KW-1185">Reference proteome</keyword>
<dbReference type="eggNOG" id="ENOG502RYID">
    <property type="taxonomic scope" value="Eukaryota"/>
</dbReference>
<feature type="transmembrane region" description="Helical" evidence="1">
    <location>
        <begin position="566"/>
        <end position="591"/>
    </location>
</feature>
<dbReference type="Proteomes" id="UP000019373">
    <property type="component" value="Unassembled WGS sequence"/>
</dbReference>
<accession>U1HI07</accession>
<dbReference type="OMA" id="IFDIEWR"/>
<dbReference type="AlphaFoldDB" id="U1HI07"/>
<name>U1HI07_ENDPU</name>